<feature type="domain" description="PNPLA" evidence="8">
    <location>
        <begin position="17"/>
        <end position="218"/>
    </location>
</feature>
<dbReference type="AlphaFoldDB" id="O04008"/>
<dbReference type="Pfam" id="PF01734">
    <property type="entry name" value="Patatin"/>
    <property type="match status" value="1"/>
</dbReference>
<keyword evidence="4 6" id="KW-0442">Lipid degradation</keyword>
<feature type="short sequence motif" description="GXSXG" evidence="6">
    <location>
        <begin position="59"/>
        <end position="63"/>
    </location>
</feature>
<accession>O04008</accession>
<dbReference type="GO" id="GO:0006952">
    <property type="term" value="P:defense response"/>
    <property type="evidence" value="ECO:0007669"/>
    <property type="project" value="UniProtKB-KW"/>
</dbReference>
<feature type="active site" description="Proton acceptor" evidence="6">
    <location>
        <position position="205"/>
    </location>
</feature>
<evidence type="ECO:0000256" key="5">
    <source>
        <dbReference type="ARBA" id="ARBA00023098"/>
    </source>
</evidence>
<dbReference type="GO" id="GO:0047372">
    <property type="term" value="F:monoacylglycerol lipase activity"/>
    <property type="evidence" value="ECO:0007669"/>
    <property type="project" value="TreeGrafter"/>
</dbReference>
<dbReference type="SMR" id="O04008"/>
<dbReference type="EMBL" id="U80598">
    <property type="protein sequence ID" value="AAC27724.1"/>
    <property type="molecule type" value="mRNA"/>
</dbReference>
<comment type="domain">
    <text evidence="7">The nitrogen atoms of the two glycine residues in the GGXR motif define the oxyanion hole, and stabilize the oxyanion that forms during the nucleophilic attack by the catalytic serine during substrate cleavage.</text>
</comment>
<dbReference type="GO" id="GO:0016042">
    <property type="term" value="P:lipid catabolic process"/>
    <property type="evidence" value="ECO:0007669"/>
    <property type="project" value="UniProtKB-UniRule"/>
</dbReference>
<dbReference type="InterPro" id="IPR016035">
    <property type="entry name" value="Acyl_Trfase/lysoPLipase"/>
</dbReference>
<evidence type="ECO:0000256" key="6">
    <source>
        <dbReference type="PROSITE-ProRule" id="PRU01161"/>
    </source>
</evidence>
<evidence type="ECO:0000256" key="3">
    <source>
        <dbReference type="ARBA" id="ARBA00022821"/>
    </source>
</evidence>
<feature type="short sequence motif" description="DGA/G" evidence="6">
    <location>
        <begin position="205"/>
        <end position="207"/>
    </location>
</feature>
<evidence type="ECO:0000256" key="2">
    <source>
        <dbReference type="ARBA" id="ARBA00022801"/>
    </source>
</evidence>
<dbReference type="SUPFAM" id="SSF52151">
    <property type="entry name" value="FabD/lysophospholipase-like"/>
    <property type="match status" value="1"/>
</dbReference>
<protein>
    <recommendedName>
        <fullName evidence="7">Patatin</fullName>
        <ecNumber evidence="7">3.1.1.-</ecNumber>
    </recommendedName>
</protein>
<keyword evidence="5 6" id="KW-0443">Lipid metabolism</keyword>
<dbReference type="CDD" id="cd07214">
    <property type="entry name" value="Pat17_isozyme_like"/>
    <property type="match status" value="1"/>
</dbReference>
<dbReference type="Allergome" id="395">
    <property type="allergen name" value="Hev b 7.01"/>
</dbReference>
<dbReference type="EC" id="3.1.1.-" evidence="7"/>
<dbReference type="Allergome" id="394">
    <property type="allergen name" value="Hev b 7"/>
</dbReference>
<proteinExistence type="evidence at transcript level"/>
<evidence type="ECO:0000259" key="8">
    <source>
        <dbReference type="PROSITE" id="PS51635"/>
    </source>
</evidence>
<comment type="function">
    <text evidence="7">Lipolytic acyl hydrolase (LAH).</text>
</comment>
<evidence type="ECO:0000256" key="1">
    <source>
        <dbReference type="ARBA" id="ARBA00010240"/>
    </source>
</evidence>
<name>O04008_HEVBR</name>
<reference evidence="9" key="1">
    <citation type="journal article" date="1996" name="Clin. Exp. Allergy">
        <title>Latex allergy can induce clinical reactions to specific foods.</title>
        <authorList>
            <person name="Beezhold D.H."/>
            <person name="Sussman G.L."/>
            <person name="Liss G.M."/>
            <person name="Chang N.S."/>
        </authorList>
    </citation>
    <scope>NUCLEOTIDE SEQUENCE</scope>
</reference>
<dbReference type="FunFam" id="3.40.1090.10:FF:000005">
    <property type="entry name" value="Patatin"/>
    <property type="match status" value="1"/>
</dbReference>
<dbReference type="Gene3D" id="3.40.1090.10">
    <property type="entry name" value="Cytosolic phospholipase A2 catalytic domain"/>
    <property type="match status" value="1"/>
</dbReference>
<reference evidence="9" key="2">
    <citation type="journal article" date="1998" name="Clin. Exp. Immunol.">
        <title>Cloning and characterization of a latex allergen (Hev b 7): homology to patatin, a plant PLA2.</title>
        <authorList>
            <person name="Kostyal D.A."/>
            <person name="Hickey V.L."/>
            <person name="Noti J.D."/>
            <person name="Sussman G.L."/>
            <person name="Beezhold D.H."/>
        </authorList>
    </citation>
    <scope>NUCLEOTIDE SEQUENCE</scope>
</reference>
<feature type="active site" description="Nucleophile" evidence="6">
    <location>
        <position position="61"/>
    </location>
</feature>
<dbReference type="InterPro" id="IPR002641">
    <property type="entry name" value="PNPLA_dom"/>
</dbReference>
<sequence>MATGSTTLTQGKKITVLSIDGGGIRGIIPGIILASLESKLQDLDGPDARIADYFDIIAGTSTGGLITTMLTAPNEDKKPMYQAKDIKDFYLENCPKIFPKESRDNYDPIHSIGPIYDGEYLRELCNNLLKDLTVKDTSTDVIIPTFDIKLLLPVIFPSDDAKCNALKNARLADVCISTSAAPVLLPAHSFTTEDDKNIHTFELIDGGVAATNPTLLALTHIRNEIIRQNPRFIGANLTESKSRLVLSLGTGKSEYKEKYNADMTSKWRLYNWALYNGNSPAVDIFSNASSDMVDSHLSALFKSLDCEDYYLRIQDDTLTGEESSGHIATEENLQRLVEIGTELLEKQESRINLDTGRLESIPGAPTNEAAIAKFAKLLSEERKLRQLK</sequence>
<evidence type="ECO:0000256" key="4">
    <source>
        <dbReference type="ARBA" id="ARBA00022963"/>
    </source>
</evidence>
<dbReference type="GO" id="GO:0004620">
    <property type="term" value="F:phospholipase activity"/>
    <property type="evidence" value="ECO:0007669"/>
    <property type="project" value="TreeGrafter"/>
</dbReference>
<feature type="short sequence motif" description="GXGXXG" evidence="6">
    <location>
        <begin position="21"/>
        <end position="26"/>
    </location>
</feature>
<dbReference type="PANTHER" id="PTHR32176:SF99">
    <property type="entry name" value="PATATIN"/>
    <property type="match status" value="1"/>
</dbReference>
<evidence type="ECO:0000313" key="9">
    <source>
        <dbReference type="EMBL" id="AAC27724.1"/>
    </source>
</evidence>
<comment type="similarity">
    <text evidence="1 7">Belongs to the patatin family.</text>
</comment>
<dbReference type="PROSITE" id="PS51635">
    <property type="entry name" value="PNPLA"/>
    <property type="match status" value="1"/>
</dbReference>
<dbReference type="PIR" id="T10770">
    <property type="entry name" value="T10770"/>
</dbReference>
<organism evidence="9">
    <name type="scientific">Hevea brasiliensis</name>
    <name type="common">Para rubber tree</name>
    <name type="synonym">Siphonia brasiliensis</name>
    <dbReference type="NCBI Taxonomy" id="3981"/>
    <lineage>
        <taxon>Eukaryota</taxon>
        <taxon>Viridiplantae</taxon>
        <taxon>Streptophyta</taxon>
        <taxon>Embryophyta</taxon>
        <taxon>Tracheophyta</taxon>
        <taxon>Spermatophyta</taxon>
        <taxon>Magnoliopsida</taxon>
        <taxon>eudicotyledons</taxon>
        <taxon>Gunneridae</taxon>
        <taxon>Pentapetalae</taxon>
        <taxon>rosids</taxon>
        <taxon>fabids</taxon>
        <taxon>Malpighiales</taxon>
        <taxon>Euphorbiaceae</taxon>
        <taxon>Crotonoideae</taxon>
        <taxon>Micrandreae</taxon>
        <taxon>Hevea</taxon>
    </lineage>
</organism>
<dbReference type="PANTHER" id="PTHR32176">
    <property type="entry name" value="XYLOSE ISOMERASE"/>
    <property type="match status" value="1"/>
</dbReference>
<keyword evidence="3" id="KW-0611">Plant defense</keyword>
<evidence type="ECO:0000256" key="7">
    <source>
        <dbReference type="RuleBase" id="RU361262"/>
    </source>
</evidence>
<keyword evidence="2 6" id="KW-0378">Hydrolase</keyword>